<proteinExistence type="predicted"/>
<comment type="caution">
    <text evidence="4">The sequence shown here is derived from an EMBL/GenBank/DDBJ whole genome shotgun (WGS) entry which is preliminary data.</text>
</comment>
<feature type="coiled-coil region" evidence="1">
    <location>
        <begin position="366"/>
        <end position="416"/>
    </location>
</feature>
<dbReference type="EMBL" id="RWGY01000039">
    <property type="protein sequence ID" value="TVU10591.1"/>
    <property type="molecule type" value="Genomic_DNA"/>
</dbReference>
<name>A0A5J9TIU3_9POAL</name>
<gene>
    <name evidence="4" type="ORF">EJB05_44133</name>
</gene>
<accession>A0A5J9TIU3</accession>
<dbReference type="Gramene" id="TVU10591">
    <property type="protein sequence ID" value="TVU10591"/>
    <property type="gene ID" value="EJB05_44133"/>
</dbReference>
<feature type="compositionally biased region" description="Low complexity" evidence="2">
    <location>
        <begin position="1"/>
        <end position="20"/>
    </location>
</feature>
<feature type="region of interest" description="Disordered" evidence="2">
    <location>
        <begin position="1"/>
        <end position="36"/>
    </location>
</feature>
<feature type="compositionally biased region" description="Polar residues" evidence="2">
    <location>
        <begin position="122"/>
        <end position="141"/>
    </location>
</feature>
<evidence type="ECO:0000313" key="5">
    <source>
        <dbReference type="Proteomes" id="UP000324897"/>
    </source>
</evidence>
<evidence type="ECO:0000313" key="4">
    <source>
        <dbReference type="EMBL" id="TVU10591.1"/>
    </source>
</evidence>
<keyword evidence="5" id="KW-1185">Reference proteome</keyword>
<feature type="domain" description="Myb-like" evidence="3">
    <location>
        <begin position="155"/>
        <end position="224"/>
    </location>
</feature>
<dbReference type="PANTHER" id="PTHR45224">
    <property type="entry name" value="OS01G0527900 PROTEIN-RELATED"/>
    <property type="match status" value="1"/>
</dbReference>
<dbReference type="PROSITE" id="PS50090">
    <property type="entry name" value="MYB_LIKE"/>
    <property type="match status" value="1"/>
</dbReference>
<feature type="region of interest" description="Disordered" evidence="2">
    <location>
        <begin position="107"/>
        <end position="163"/>
    </location>
</feature>
<dbReference type="InterPro" id="IPR001005">
    <property type="entry name" value="SANT/Myb"/>
</dbReference>
<dbReference type="OrthoDB" id="692133at2759"/>
<evidence type="ECO:0000256" key="2">
    <source>
        <dbReference type="SAM" id="MobiDB-lite"/>
    </source>
</evidence>
<evidence type="ECO:0000259" key="3">
    <source>
        <dbReference type="PROSITE" id="PS50090"/>
    </source>
</evidence>
<feature type="region of interest" description="Disordered" evidence="2">
    <location>
        <begin position="297"/>
        <end position="340"/>
    </location>
</feature>
<feature type="non-terminal residue" evidence="4">
    <location>
        <position position="1"/>
    </location>
</feature>
<sequence length="450" mass="50311">MENSSSSSFTNLLNSSNTSSDPNDANQQHPYFHPHHYSMNYPHPRMPPNFPAQYPPNFNPFAAQSSYQQFSSAPASYHGGPSMGHYQHGVFGGFAAANPSSPPLTYLAASGGSGSRADESSPVASASPLSGTQPMAANPASQIEEVSESSSDDNTKKGGRQLWSKDQEIRLVSAWLKNSKDPIKGNSKKYDSYWREVAAEYNKNSPMEDRRTTAQLKNHWTKTIPHINKFNGVYNEIKSAYASGQSDDQLMDKVREKYKSDYKKKRPFPLEHWWRLVKDEPKWGKTYGLEEMHKRARLNESGEYSSSTQDTEPRRPQGQKAAIAEKKGKGKANSQSSGGYFTDESMQLFNELQLRKSITAEKMVDATLAEVEAKKADAEARRAQAEATKAEAEAEKERAQAEMEKAKNQKVEKYLELLDKNTSDMDEVSKARHEQILAHLAKAIFSYSSL</sequence>
<reference evidence="4 5" key="1">
    <citation type="journal article" date="2019" name="Sci. Rep.">
        <title>A high-quality genome of Eragrostis curvula grass provides insights into Poaceae evolution and supports new strategies to enhance forage quality.</title>
        <authorList>
            <person name="Carballo J."/>
            <person name="Santos B.A.C.M."/>
            <person name="Zappacosta D."/>
            <person name="Garbus I."/>
            <person name="Selva J.P."/>
            <person name="Gallo C.A."/>
            <person name="Diaz A."/>
            <person name="Albertini E."/>
            <person name="Caccamo M."/>
            <person name="Echenique V."/>
        </authorList>
    </citation>
    <scope>NUCLEOTIDE SEQUENCE [LARGE SCALE GENOMIC DNA]</scope>
    <source>
        <strain evidence="5">cv. Victoria</strain>
        <tissue evidence="4">Leaf</tissue>
    </source>
</reference>
<organism evidence="4 5">
    <name type="scientific">Eragrostis curvula</name>
    <name type="common">weeping love grass</name>
    <dbReference type="NCBI Taxonomy" id="38414"/>
    <lineage>
        <taxon>Eukaryota</taxon>
        <taxon>Viridiplantae</taxon>
        <taxon>Streptophyta</taxon>
        <taxon>Embryophyta</taxon>
        <taxon>Tracheophyta</taxon>
        <taxon>Spermatophyta</taxon>
        <taxon>Magnoliopsida</taxon>
        <taxon>Liliopsida</taxon>
        <taxon>Poales</taxon>
        <taxon>Poaceae</taxon>
        <taxon>PACMAD clade</taxon>
        <taxon>Chloridoideae</taxon>
        <taxon>Eragrostideae</taxon>
        <taxon>Eragrostidinae</taxon>
        <taxon>Eragrostis</taxon>
    </lineage>
</organism>
<protein>
    <recommendedName>
        <fullName evidence="3">Myb-like domain-containing protein</fullName>
    </recommendedName>
</protein>
<keyword evidence="1" id="KW-0175">Coiled coil</keyword>
<dbReference type="PANTHER" id="PTHR45224:SF10">
    <property type="entry name" value="OS09G0317700 PROTEIN"/>
    <property type="match status" value="1"/>
</dbReference>
<dbReference type="Proteomes" id="UP000324897">
    <property type="component" value="Chromosome 3"/>
</dbReference>
<dbReference type="AlphaFoldDB" id="A0A5J9TIU3"/>
<evidence type="ECO:0000256" key="1">
    <source>
        <dbReference type="SAM" id="Coils"/>
    </source>
</evidence>